<keyword evidence="5 6" id="KW-0472">Membrane</keyword>
<feature type="transmembrane region" description="Helical" evidence="6">
    <location>
        <begin position="6"/>
        <end position="27"/>
    </location>
</feature>
<sequence>MLLTSVIIIIREVLEAAFLISILLSLCVQLNLTRHWFKWSLAGGVAGSIALGSQFGWVSNLFGGIGQELVDAGLQVFIYLCLLYICFKFIDHYFKPSASNATFRAILTAVIACAMTREGSEIYIYLLAFQDLPEGGISLYSGSIIGFGIGLSCCALFYYWILSFSVSRSLLLGCVLLTTMASGMMLQAAKMLIQADLLPDGQLWDSNGLLAEESLAGQLLYALVGYEATPAPAQLMIYMASGLTMAGVMIARYQYWRHRQLPKEANQYGN</sequence>
<evidence type="ECO:0000313" key="8">
    <source>
        <dbReference type="Proteomes" id="UP000237222"/>
    </source>
</evidence>
<dbReference type="OrthoDB" id="5764104at2"/>
<reference evidence="7" key="1">
    <citation type="submission" date="2018-01" db="EMBL/GenBank/DDBJ databases">
        <authorList>
            <person name="Yu X.-D."/>
        </authorList>
    </citation>
    <scope>NUCLEOTIDE SEQUENCE</scope>
    <source>
        <strain evidence="7">ZX-21</strain>
    </source>
</reference>
<evidence type="ECO:0000256" key="2">
    <source>
        <dbReference type="ARBA" id="ARBA00008333"/>
    </source>
</evidence>
<evidence type="ECO:0000256" key="4">
    <source>
        <dbReference type="ARBA" id="ARBA00022989"/>
    </source>
</evidence>
<dbReference type="Pfam" id="PF03239">
    <property type="entry name" value="FTR1"/>
    <property type="match status" value="1"/>
</dbReference>
<dbReference type="GO" id="GO:0015093">
    <property type="term" value="F:ferrous iron transmembrane transporter activity"/>
    <property type="evidence" value="ECO:0007669"/>
    <property type="project" value="TreeGrafter"/>
</dbReference>
<dbReference type="InterPro" id="IPR004923">
    <property type="entry name" value="FTR1/Fip1/EfeU"/>
</dbReference>
<evidence type="ECO:0000256" key="3">
    <source>
        <dbReference type="ARBA" id="ARBA00022692"/>
    </source>
</evidence>
<organism evidence="7 8">
    <name type="scientific">Zhongshania marina</name>
    <dbReference type="NCBI Taxonomy" id="2304603"/>
    <lineage>
        <taxon>Bacteria</taxon>
        <taxon>Pseudomonadati</taxon>
        <taxon>Pseudomonadota</taxon>
        <taxon>Gammaproteobacteria</taxon>
        <taxon>Cellvibrionales</taxon>
        <taxon>Spongiibacteraceae</taxon>
        <taxon>Zhongshania</taxon>
    </lineage>
</organism>
<evidence type="ECO:0000256" key="1">
    <source>
        <dbReference type="ARBA" id="ARBA00004141"/>
    </source>
</evidence>
<keyword evidence="3 6" id="KW-0812">Transmembrane</keyword>
<comment type="subcellular location">
    <subcellularLocation>
        <location evidence="1">Membrane</location>
        <topology evidence="1">Multi-pass membrane protein</topology>
    </subcellularLocation>
</comment>
<evidence type="ECO:0000256" key="5">
    <source>
        <dbReference type="ARBA" id="ARBA00023136"/>
    </source>
</evidence>
<evidence type="ECO:0000256" key="6">
    <source>
        <dbReference type="SAM" id="Phobius"/>
    </source>
</evidence>
<keyword evidence="4 6" id="KW-1133">Transmembrane helix</keyword>
<feature type="transmembrane region" description="Helical" evidence="6">
    <location>
        <begin position="137"/>
        <end position="162"/>
    </location>
</feature>
<feature type="transmembrane region" description="Helical" evidence="6">
    <location>
        <begin position="169"/>
        <end position="189"/>
    </location>
</feature>
<feature type="transmembrane region" description="Helical" evidence="6">
    <location>
        <begin position="39"/>
        <end position="57"/>
    </location>
</feature>
<name>A0A2S4HL26_9GAMM</name>
<dbReference type="RefSeq" id="WP_103682623.1">
    <property type="nucleotide sequence ID" value="NZ_PQGG01000003.1"/>
</dbReference>
<feature type="transmembrane region" description="Helical" evidence="6">
    <location>
        <begin position="69"/>
        <end position="89"/>
    </location>
</feature>
<protein>
    <submittedName>
        <fullName evidence="7">Iron permease</fullName>
    </submittedName>
</protein>
<comment type="caution">
    <text evidence="7">The sequence shown here is derived from an EMBL/GenBank/DDBJ whole genome shotgun (WGS) entry which is preliminary data.</text>
</comment>
<accession>A0A2S4HL26</accession>
<dbReference type="AlphaFoldDB" id="A0A2S4HL26"/>
<dbReference type="Proteomes" id="UP000237222">
    <property type="component" value="Unassembled WGS sequence"/>
</dbReference>
<dbReference type="EMBL" id="PQGG01000003">
    <property type="protein sequence ID" value="POP54580.1"/>
    <property type="molecule type" value="Genomic_DNA"/>
</dbReference>
<gene>
    <name evidence="7" type="ORF">C0068_00955</name>
</gene>
<proteinExistence type="inferred from homology"/>
<feature type="transmembrane region" description="Helical" evidence="6">
    <location>
        <begin position="235"/>
        <end position="253"/>
    </location>
</feature>
<dbReference type="GO" id="GO:0033573">
    <property type="term" value="C:high-affinity iron permease complex"/>
    <property type="evidence" value="ECO:0007669"/>
    <property type="project" value="InterPro"/>
</dbReference>
<feature type="transmembrane region" description="Helical" evidence="6">
    <location>
        <begin position="101"/>
        <end position="117"/>
    </location>
</feature>
<dbReference type="PANTHER" id="PTHR31632:SF2">
    <property type="entry name" value="PLASMA MEMBRANE IRON PERMEASE"/>
    <property type="match status" value="1"/>
</dbReference>
<dbReference type="PANTHER" id="PTHR31632">
    <property type="entry name" value="IRON TRANSPORTER FTH1"/>
    <property type="match status" value="1"/>
</dbReference>
<evidence type="ECO:0000313" key="7">
    <source>
        <dbReference type="EMBL" id="POP54580.1"/>
    </source>
</evidence>
<comment type="similarity">
    <text evidence="2">Belongs to the oxidase-dependent Fe transporter (OFeT) (TC 9.A.10.1) family.</text>
</comment>